<dbReference type="GO" id="GO:0062129">
    <property type="term" value="C:chitin-based extracellular matrix"/>
    <property type="evidence" value="ECO:0007669"/>
    <property type="project" value="TreeGrafter"/>
</dbReference>
<evidence type="ECO:0000313" key="6">
    <source>
        <dbReference type="Proteomes" id="UP000051574"/>
    </source>
</evidence>
<feature type="region of interest" description="Disordered" evidence="3">
    <location>
        <begin position="141"/>
        <end position="225"/>
    </location>
</feature>
<dbReference type="GO" id="GO:0008010">
    <property type="term" value="F:structural constituent of chitin-based larval cuticle"/>
    <property type="evidence" value="ECO:0007669"/>
    <property type="project" value="TreeGrafter"/>
</dbReference>
<protein>
    <submittedName>
        <fullName evidence="5">Insect cuticle protein</fullName>
    </submittedName>
</protein>
<dbReference type="PROSITE" id="PS00233">
    <property type="entry name" value="CHIT_BIND_RR_1"/>
    <property type="match status" value="1"/>
</dbReference>
<evidence type="ECO:0000256" key="4">
    <source>
        <dbReference type="SAM" id="SignalP"/>
    </source>
</evidence>
<evidence type="ECO:0000256" key="3">
    <source>
        <dbReference type="SAM" id="MobiDB-lite"/>
    </source>
</evidence>
<keyword evidence="4" id="KW-0732">Signal</keyword>
<proteinExistence type="predicted"/>
<keyword evidence="6" id="KW-1185">Reference proteome</keyword>
<reference evidence="5 6" key="1">
    <citation type="submission" date="2015-09" db="EMBL/GenBank/DDBJ databases">
        <title>Draft genome of the scarab beetle Oryctes borbonicus.</title>
        <authorList>
            <person name="Meyer J.M."/>
            <person name="Markov G.V."/>
            <person name="Baskaran P."/>
            <person name="Herrmann M."/>
            <person name="Sommer R.J."/>
            <person name="Roedelsperger C."/>
        </authorList>
    </citation>
    <scope>NUCLEOTIDE SEQUENCE [LARGE SCALE GENOMIC DNA]</scope>
    <source>
        <strain evidence="5">OB123</strain>
        <tissue evidence="5">Whole animal</tissue>
    </source>
</reference>
<dbReference type="EMBL" id="LJIG01001886">
    <property type="protein sequence ID" value="KRT85054.1"/>
    <property type="molecule type" value="Genomic_DNA"/>
</dbReference>
<keyword evidence="1 2" id="KW-0193">Cuticle</keyword>
<dbReference type="InterPro" id="IPR050468">
    <property type="entry name" value="Cuticle_Struct_Prot"/>
</dbReference>
<gene>
    <name evidence="5" type="ORF">AMK59_2623</name>
</gene>
<sequence length="225" mass="22320">MHAFIVIAAFLAISNSLPLSPIDPAQQQPAGSSTTPVPIISQTDIDNGNGNFTFGFQAGNGIAVQESGYLKQGPPVVGKSGTDQEPSTIQVIAGSFSYPAPDGTNISLNYVADENGFQPQGAHLPTPPPLPESVQRLLSQLGSAPAASNAPGLQASPSSNYEQVVEPTLASRSGKALQGGPVSSAAPASSVAPVSSAAPASSAAPVSPAAASPALAAESTSKAPL</sequence>
<dbReference type="Proteomes" id="UP000051574">
    <property type="component" value="Unassembled WGS sequence"/>
</dbReference>
<dbReference type="PROSITE" id="PS51155">
    <property type="entry name" value="CHIT_BIND_RR_2"/>
    <property type="match status" value="1"/>
</dbReference>
<evidence type="ECO:0000256" key="1">
    <source>
        <dbReference type="ARBA" id="ARBA00022460"/>
    </source>
</evidence>
<dbReference type="OrthoDB" id="7255276at2759"/>
<accession>A0A0T6BCS9</accession>
<feature type="signal peptide" evidence="4">
    <location>
        <begin position="1"/>
        <end position="16"/>
    </location>
</feature>
<dbReference type="AlphaFoldDB" id="A0A0T6BCS9"/>
<dbReference type="Pfam" id="PF00379">
    <property type="entry name" value="Chitin_bind_4"/>
    <property type="match status" value="1"/>
</dbReference>
<feature type="compositionally biased region" description="Low complexity" evidence="3">
    <location>
        <begin position="181"/>
        <end position="217"/>
    </location>
</feature>
<feature type="chain" id="PRO_5006668576" evidence="4">
    <location>
        <begin position="17"/>
        <end position="225"/>
    </location>
</feature>
<dbReference type="InterPro" id="IPR000618">
    <property type="entry name" value="Insect_cuticle"/>
</dbReference>
<dbReference type="PANTHER" id="PTHR10380:SF215">
    <property type="entry name" value="CUTICULAR PROTEIN 49AG"/>
    <property type="match status" value="1"/>
</dbReference>
<comment type="caution">
    <text evidence="5">The sequence shown here is derived from an EMBL/GenBank/DDBJ whole genome shotgun (WGS) entry which is preliminary data.</text>
</comment>
<evidence type="ECO:0000313" key="5">
    <source>
        <dbReference type="EMBL" id="KRT85054.1"/>
    </source>
</evidence>
<dbReference type="PANTHER" id="PTHR10380">
    <property type="entry name" value="CUTICLE PROTEIN"/>
    <property type="match status" value="1"/>
</dbReference>
<dbReference type="InterPro" id="IPR031311">
    <property type="entry name" value="CHIT_BIND_RR_consensus"/>
</dbReference>
<evidence type="ECO:0000256" key="2">
    <source>
        <dbReference type="PROSITE-ProRule" id="PRU00497"/>
    </source>
</evidence>
<organism evidence="5 6">
    <name type="scientific">Oryctes borbonicus</name>
    <dbReference type="NCBI Taxonomy" id="1629725"/>
    <lineage>
        <taxon>Eukaryota</taxon>
        <taxon>Metazoa</taxon>
        <taxon>Ecdysozoa</taxon>
        <taxon>Arthropoda</taxon>
        <taxon>Hexapoda</taxon>
        <taxon>Insecta</taxon>
        <taxon>Pterygota</taxon>
        <taxon>Neoptera</taxon>
        <taxon>Endopterygota</taxon>
        <taxon>Coleoptera</taxon>
        <taxon>Polyphaga</taxon>
        <taxon>Scarabaeiformia</taxon>
        <taxon>Scarabaeidae</taxon>
        <taxon>Dynastinae</taxon>
        <taxon>Oryctes</taxon>
    </lineage>
</organism>
<name>A0A0T6BCS9_9SCAR</name>